<keyword evidence="3" id="KW-1185">Reference proteome</keyword>
<protein>
    <submittedName>
        <fullName evidence="2">Thiosulfate oxidation carrier complex protein SoxZ</fullName>
    </submittedName>
</protein>
<dbReference type="InterPro" id="IPR030995">
    <property type="entry name" value="SoxZ"/>
</dbReference>
<dbReference type="AlphaFoldDB" id="A0A809RCU4"/>
<dbReference type="Gene3D" id="2.60.40.10">
    <property type="entry name" value="Immunoglobulins"/>
    <property type="match status" value="1"/>
</dbReference>
<dbReference type="NCBIfam" id="TIGR04490">
    <property type="entry name" value="SoxZ_true"/>
    <property type="match status" value="1"/>
</dbReference>
<dbReference type="Proteomes" id="UP000463939">
    <property type="component" value="Chromosome"/>
</dbReference>
<gene>
    <name evidence="2" type="primary">soxZ</name>
    <name evidence="2" type="ORF">SFSGTM_02870</name>
</gene>
<proteinExistence type="predicted"/>
<accession>A0A809RCU4</accession>
<dbReference type="SUPFAM" id="SSF81296">
    <property type="entry name" value="E set domains"/>
    <property type="match status" value="1"/>
</dbReference>
<dbReference type="InterPro" id="IPR014880">
    <property type="entry name" value="SoxZ_dom"/>
</dbReference>
<sequence>MAEPMKIRATVTGDTADIKVLMNHPMETGQRKDPKTGQLIPAHFISEVTATLNGKTVMEAEWSGAISKNPYLGIKVKGAKAGDKVTVTWKDNTGESNTADATVS</sequence>
<organism evidence="2 3">
    <name type="scientific">Sulfuriferula nivalis</name>
    <dbReference type="NCBI Taxonomy" id="2675298"/>
    <lineage>
        <taxon>Bacteria</taxon>
        <taxon>Pseudomonadati</taxon>
        <taxon>Pseudomonadota</taxon>
        <taxon>Betaproteobacteria</taxon>
        <taxon>Nitrosomonadales</taxon>
        <taxon>Sulfuricellaceae</taxon>
        <taxon>Sulfuriferula</taxon>
    </lineage>
</organism>
<reference evidence="3" key="1">
    <citation type="submission" date="2019-11" db="EMBL/GenBank/DDBJ databases">
        <title>Isolation and characterization of a novel species in the genus Sulfuriferula.</title>
        <authorList>
            <person name="Mochizuki J."/>
            <person name="Kojima H."/>
            <person name="Fukui M."/>
        </authorList>
    </citation>
    <scope>NUCLEOTIDE SEQUENCE [LARGE SCALE GENOMIC DNA]</scope>
    <source>
        <strain evidence="3">SGTM</strain>
    </source>
</reference>
<evidence type="ECO:0000259" key="1">
    <source>
        <dbReference type="Pfam" id="PF08770"/>
    </source>
</evidence>
<feature type="domain" description="Sulphur oxidation protein SoxZ" evidence="1">
    <location>
        <begin position="8"/>
        <end position="101"/>
    </location>
</feature>
<name>A0A809RCU4_9PROT</name>
<evidence type="ECO:0000313" key="3">
    <source>
        <dbReference type="Proteomes" id="UP000463939"/>
    </source>
</evidence>
<dbReference type="InterPro" id="IPR013783">
    <property type="entry name" value="Ig-like_fold"/>
</dbReference>
<evidence type="ECO:0000313" key="2">
    <source>
        <dbReference type="EMBL" id="BBO99578.1"/>
    </source>
</evidence>
<dbReference type="InterPro" id="IPR014756">
    <property type="entry name" value="Ig_E-set"/>
</dbReference>
<dbReference type="EMBL" id="AP021881">
    <property type="protein sequence ID" value="BBO99578.1"/>
    <property type="molecule type" value="Genomic_DNA"/>
</dbReference>
<dbReference type="KEGG" id="sniv:SFSGTM_02870"/>
<dbReference type="RefSeq" id="WP_162083613.1">
    <property type="nucleotide sequence ID" value="NZ_AP021881.1"/>
</dbReference>
<dbReference type="Pfam" id="PF08770">
    <property type="entry name" value="SoxZ"/>
    <property type="match status" value="1"/>
</dbReference>